<proteinExistence type="predicted"/>
<protein>
    <submittedName>
        <fullName evidence="2">Uncharacterized protein</fullName>
    </submittedName>
</protein>
<gene>
    <name evidence="2" type="ORF">DIURU_001253</name>
</gene>
<dbReference type="RefSeq" id="XP_034013984.1">
    <property type="nucleotide sequence ID" value="XM_034153777.1"/>
</dbReference>
<feature type="compositionally biased region" description="Low complexity" evidence="1">
    <location>
        <begin position="20"/>
        <end position="31"/>
    </location>
</feature>
<sequence length="184" mass="19637">MVLTSAQRGDKVEGWNDCPVVSASSSTSSVTKSKRTRVYHTSNNNSVSDLNHATVSSPPPSTASLAVISPPTPPPTSSSTSSSEVPAETEDKVTPLLKSSDPKELLEQVLAKTKLSDKEKAFYEAKIPLDTMNATHKEFVATLLGRALIGENLTVLKKDLVEFMVCSDGVSSWCSALKKILSSI</sequence>
<name>A0A642UV54_DIURU</name>
<dbReference type="OMA" id="ELMEGWN"/>
<evidence type="ECO:0000313" key="2">
    <source>
        <dbReference type="EMBL" id="KAA8906071.1"/>
    </source>
</evidence>
<dbReference type="VEuPathDB" id="FungiDB:DIURU_001253"/>
<organism evidence="2 3">
    <name type="scientific">Diutina rugosa</name>
    <name type="common">Yeast</name>
    <name type="synonym">Candida rugosa</name>
    <dbReference type="NCBI Taxonomy" id="5481"/>
    <lineage>
        <taxon>Eukaryota</taxon>
        <taxon>Fungi</taxon>
        <taxon>Dikarya</taxon>
        <taxon>Ascomycota</taxon>
        <taxon>Saccharomycotina</taxon>
        <taxon>Pichiomycetes</taxon>
        <taxon>Debaryomycetaceae</taxon>
        <taxon>Diutina</taxon>
    </lineage>
</organism>
<comment type="caution">
    <text evidence="2">The sequence shown here is derived from an EMBL/GenBank/DDBJ whole genome shotgun (WGS) entry which is preliminary data.</text>
</comment>
<feature type="compositionally biased region" description="Polar residues" evidence="1">
    <location>
        <begin position="39"/>
        <end position="55"/>
    </location>
</feature>
<dbReference type="GeneID" id="54779906"/>
<accession>A0A642UV54</accession>
<evidence type="ECO:0000313" key="3">
    <source>
        <dbReference type="Proteomes" id="UP000449547"/>
    </source>
</evidence>
<evidence type="ECO:0000256" key="1">
    <source>
        <dbReference type="SAM" id="MobiDB-lite"/>
    </source>
</evidence>
<dbReference type="EMBL" id="SWFT01000038">
    <property type="protein sequence ID" value="KAA8906071.1"/>
    <property type="molecule type" value="Genomic_DNA"/>
</dbReference>
<dbReference type="Proteomes" id="UP000449547">
    <property type="component" value="Unassembled WGS sequence"/>
</dbReference>
<dbReference type="OrthoDB" id="4090463at2759"/>
<dbReference type="AlphaFoldDB" id="A0A642UV54"/>
<keyword evidence="3" id="KW-1185">Reference proteome</keyword>
<feature type="region of interest" description="Disordered" evidence="1">
    <location>
        <begin position="1"/>
        <end position="98"/>
    </location>
</feature>
<reference evidence="2 3" key="1">
    <citation type="submission" date="2019-07" db="EMBL/GenBank/DDBJ databases">
        <title>Genome assembly of two rare yeast pathogens: Diutina rugosa and Trichomonascus ciferrii.</title>
        <authorList>
            <person name="Mixao V."/>
            <person name="Saus E."/>
            <person name="Hansen A."/>
            <person name="Lass-Flor C."/>
            <person name="Gabaldon T."/>
        </authorList>
    </citation>
    <scope>NUCLEOTIDE SEQUENCE [LARGE SCALE GENOMIC DNA]</scope>
    <source>
        <strain evidence="2 3">CBS 613</strain>
    </source>
</reference>